<dbReference type="EMBL" id="OU015566">
    <property type="protein sequence ID" value="CAG5108343.1"/>
    <property type="molecule type" value="Genomic_DNA"/>
</dbReference>
<sequence>MKLFSSFALFSLQIEARKPNVILLNTDDFGIGDFTIYNREAKVPTPNIDRIGNEGVKFLGASSASSRCSPSRYMLMTGRYSMEDIEARIINQGEPHLGEMFKKAGYKTGIFGKQQPIPNGILPENATNEDKEAIWGRNKEALKYKMEVGKFPNTLTVNQKFGYYVQTEPPQLLDYDYSFTQRGLCCAPGLHFENGRSTEPAETWVKLQPYPETAQEENYNPNGHNFPYTGYFGPEGHMENMTDPYEITNYCGWARQTIAGKTFDSREVEQENTSKLEKFIEDNHESPFFAYYGMNNGHAPFNTPLRFRNETEVGLFGEVILEADELVGRILDKLEEHDIADDTLVIFMCDNGPTTIGHKIKSEWGHNQWLLDLPESRVGPARTVELKGYKNGMGEASHRAPFLWRYPRKFAPRIIYEPKVQVSTVDIYATLAELIDYDLGCNEAPDSRSFLSYLETGEASEEIKKKPIMTHAFSQGNESEKKNAAIRKGNMKYNPGSKELFNTEWDPEETHNYYGEESFAKFQSYLDQYLIDWLNHIDAREEATKRGADKENCYPQFERFNWL</sequence>
<comment type="similarity">
    <text evidence="2">Belongs to the sulfatase family.</text>
</comment>
<dbReference type="Pfam" id="PF00884">
    <property type="entry name" value="Sulfatase"/>
    <property type="match status" value="2"/>
</dbReference>
<protein>
    <submittedName>
        <fullName evidence="5">Oidioi.mRNA.OKI2018_I69.chr1.g3750.t1.cds</fullName>
    </submittedName>
</protein>
<dbReference type="Proteomes" id="UP001158576">
    <property type="component" value="Chromosome 1"/>
</dbReference>
<feature type="domain" description="Sulfatase N-terminal" evidence="4">
    <location>
        <begin position="220"/>
        <end position="436"/>
    </location>
</feature>
<keyword evidence="3" id="KW-0378">Hydrolase</keyword>
<evidence type="ECO:0000259" key="4">
    <source>
        <dbReference type="Pfam" id="PF00884"/>
    </source>
</evidence>
<proteinExistence type="inferred from homology"/>
<accession>A0ABN7SZE7</accession>
<evidence type="ECO:0000313" key="5">
    <source>
        <dbReference type="EMBL" id="CAG5108343.1"/>
    </source>
</evidence>
<evidence type="ECO:0000256" key="3">
    <source>
        <dbReference type="ARBA" id="ARBA00022801"/>
    </source>
</evidence>
<dbReference type="Gene3D" id="3.40.720.10">
    <property type="entry name" value="Alkaline Phosphatase, subunit A"/>
    <property type="match status" value="2"/>
</dbReference>
<dbReference type="SUPFAM" id="SSF53649">
    <property type="entry name" value="Alkaline phosphatase-like"/>
    <property type="match status" value="1"/>
</dbReference>
<evidence type="ECO:0000313" key="6">
    <source>
        <dbReference type="Proteomes" id="UP001158576"/>
    </source>
</evidence>
<name>A0ABN7SZE7_OIKDI</name>
<dbReference type="Gene3D" id="3.30.1120.10">
    <property type="match status" value="1"/>
</dbReference>
<dbReference type="PANTHER" id="PTHR42693">
    <property type="entry name" value="ARYLSULFATASE FAMILY MEMBER"/>
    <property type="match status" value="1"/>
</dbReference>
<reference evidence="5 6" key="1">
    <citation type="submission" date="2021-04" db="EMBL/GenBank/DDBJ databases">
        <authorList>
            <person name="Bliznina A."/>
        </authorList>
    </citation>
    <scope>NUCLEOTIDE SEQUENCE [LARGE SCALE GENOMIC DNA]</scope>
</reference>
<keyword evidence="6" id="KW-1185">Reference proteome</keyword>
<feature type="domain" description="Sulfatase N-terminal" evidence="4">
    <location>
        <begin position="19"/>
        <end position="115"/>
    </location>
</feature>
<dbReference type="InterPro" id="IPR017850">
    <property type="entry name" value="Alkaline_phosphatase_core_sf"/>
</dbReference>
<gene>
    <name evidence="5" type="ORF">OKIOD_LOCUS12515</name>
</gene>
<evidence type="ECO:0000256" key="2">
    <source>
        <dbReference type="ARBA" id="ARBA00008779"/>
    </source>
</evidence>
<dbReference type="InterPro" id="IPR050738">
    <property type="entry name" value="Sulfatase"/>
</dbReference>
<organism evidence="5 6">
    <name type="scientific">Oikopleura dioica</name>
    <name type="common">Tunicate</name>
    <dbReference type="NCBI Taxonomy" id="34765"/>
    <lineage>
        <taxon>Eukaryota</taxon>
        <taxon>Metazoa</taxon>
        <taxon>Chordata</taxon>
        <taxon>Tunicata</taxon>
        <taxon>Appendicularia</taxon>
        <taxon>Copelata</taxon>
        <taxon>Oikopleuridae</taxon>
        <taxon>Oikopleura</taxon>
    </lineage>
</organism>
<dbReference type="PANTHER" id="PTHR42693:SF53">
    <property type="entry name" value="ENDO-4-O-SULFATASE"/>
    <property type="match status" value="1"/>
</dbReference>
<comment type="cofactor">
    <cofactor evidence="1">
        <name>Ca(2+)</name>
        <dbReference type="ChEBI" id="CHEBI:29108"/>
    </cofactor>
</comment>
<dbReference type="InterPro" id="IPR000917">
    <property type="entry name" value="Sulfatase_N"/>
</dbReference>
<evidence type="ECO:0000256" key="1">
    <source>
        <dbReference type="ARBA" id="ARBA00001913"/>
    </source>
</evidence>